<evidence type="ECO:0000259" key="20">
    <source>
        <dbReference type="PROSITE" id="PS51196"/>
    </source>
</evidence>
<comment type="caution">
    <text evidence="21">The sequence shown here is derived from an EMBL/GenBank/DDBJ whole genome shotgun (WGS) entry which is preliminary data.</text>
</comment>
<dbReference type="AlphaFoldDB" id="A0A2M6WJS1"/>
<feature type="binding site" evidence="15">
    <location>
        <begin position="99"/>
        <end position="103"/>
    </location>
    <ligand>
        <name>ATP</name>
        <dbReference type="ChEBI" id="CHEBI:30616"/>
    </ligand>
</feature>
<dbReference type="Gene3D" id="3.40.50.300">
    <property type="entry name" value="P-loop containing nucleotide triphosphate hydrolases"/>
    <property type="match status" value="3"/>
</dbReference>
<dbReference type="Pfam" id="PF02810">
    <property type="entry name" value="SEC-C"/>
    <property type="match status" value="1"/>
</dbReference>
<evidence type="ECO:0000256" key="8">
    <source>
        <dbReference type="ARBA" id="ARBA00022741"/>
    </source>
</evidence>
<dbReference type="GO" id="GO:0008564">
    <property type="term" value="F:protein-exporting ATPase activity"/>
    <property type="evidence" value="ECO:0007669"/>
    <property type="project" value="UniProtKB-EC"/>
</dbReference>
<dbReference type="SUPFAM" id="SSF81767">
    <property type="entry name" value="Pre-protein crosslinking domain of SecA"/>
    <property type="match status" value="1"/>
</dbReference>
<dbReference type="InterPro" id="IPR000185">
    <property type="entry name" value="SecA"/>
</dbReference>
<dbReference type="GO" id="GO:0031522">
    <property type="term" value="C:cell envelope Sec protein transport complex"/>
    <property type="evidence" value="ECO:0007669"/>
    <property type="project" value="TreeGrafter"/>
</dbReference>
<comment type="subcellular location">
    <subcellularLocation>
        <location evidence="15">Cell membrane</location>
        <topology evidence="15">Peripheral membrane protein</topology>
        <orientation evidence="15">Cytoplasmic side</orientation>
    </subcellularLocation>
    <subcellularLocation>
        <location evidence="15">Cytoplasm</location>
    </subcellularLocation>
    <subcellularLocation>
        <location evidence="2">Membrane</location>
        <topology evidence="2">Peripheral membrane protein</topology>
    </subcellularLocation>
    <text evidence="15">Distribution is 50-50.</text>
</comment>
<feature type="binding site" evidence="15">
    <location>
        <position position="522"/>
    </location>
    <ligand>
        <name>ATP</name>
        <dbReference type="ChEBI" id="CHEBI:30616"/>
    </ligand>
</feature>
<evidence type="ECO:0000256" key="6">
    <source>
        <dbReference type="ARBA" id="ARBA00022490"/>
    </source>
</evidence>
<evidence type="ECO:0000256" key="17">
    <source>
        <dbReference type="SAM" id="MobiDB-lite"/>
    </source>
</evidence>
<dbReference type="Pfam" id="PF07516">
    <property type="entry name" value="SecA_SW"/>
    <property type="match status" value="2"/>
</dbReference>
<dbReference type="Pfam" id="PF01043">
    <property type="entry name" value="SecA_PP_bind"/>
    <property type="match status" value="1"/>
</dbReference>
<proteinExistence type="inferred from homology"/>
<dbReference type="InterPro" id="IPR011116">
    <property type="entry name" value="SecA_Wing/Scaffold"/>
</dbReference>
<accession>A0A2M6WJS1</accession>
<dbReference type="SMART" id="SM00957">
    <property type="entry name" value="SecA_DEAD"/>
    <property type="match status" value="1"/>
</dbReference>
<comment type="function">
    <text evidence="15">Part of the Sec protein translocase complex. Interacts with the SecYEG preprotein conducting channel. Has a central role in coupling the hydrolysis of ATP to the transfer of proteins into and across the cell membrane, serving as an ATP-driven molecular motor driving the stepwise translocation of polypeptide chains across the membrane.</text>
</comment>
<keyword evidence="4 15" id="KW-0813">Transport</keyword>
<dbReference type="PROSITE" id="PS51194">
    <property type="entry name" value="HELICASE_CTER"/>
    <property type="match status" value="1"/>
</dbReference>
<sequence>MFGFLFTSKIEKEAKKIVSLVNDKEADFVNLSNEELRSKSKELQYRVQHEGVSLDDVLVDAFALVREAAKRTLNQRHYDVQIFGGYVLHKGAIAEMRTGEGKTLVSTLAVYLNALTGKGVHLITVNEYLAKRDAVWMGQVYHLLGLSISCLVHEGALQYDEEYISENANDLIDKERDLTGSFKVQDELLRPMNRIDAYKTDITYGTNHEFGFDYLRDNLRYRREDQVQKDFNYAIIDEVDSVLIDEARTPLIIAAPDTESSEYYKKFSRLVKNLTKDVDYEIDEKLKTVTITGVGIDKVEKDLGVGNIYEAVSIRLTHYLQESLKAHALFLKDRDYVVKDNEIVIVDQFTGRLMQGRRYNGGLHQAIEAKEGVLVQQESKTYAKISIQNYFRLYPKLSGMTGTAQTSAEEFHKVYGLEVVSIPTNQEVRRVDEPDFIYKNLDAKYNAIVKDVKERREKGQPILLGTVSIEKNEELSRRLSLAGVSHEALNAKNNEREGAIIAQAGKPGAVTVATNMAGRGVDIILGGNPPSKEDAQKVKEAGGLHVIGTERHDSRRIDDQLRGRSGRQGDPGSTQFFLSLDDDLIRIFGGENIRKVMERFKLPEDMPIQAKILNRSIEQAQSKVEGQNFDVRKHLLEYDDVLNKQRLSIYTKRQKMLVDGVPPPVLGMLDSLWMTHLEDMDALQESVRLRAVGQKDPLVEYRREGKLLYQEVIAKFEQWKEENEAKIAEQITQQVVSVQPGEKIEGPALISNEKYKNTGRNDTCPCGSTKKYKKCHGR</sequence>
<dbReference type="GO" id="GO:0065002">
    <property type="term" value="P:intracellular protein transmembrane transport"/>
    <property type="evidence" value="ECO:0007669"/>
    <property type="project" value="UniProtKB-UniRule"/>
</dbReference>
<dbReference type="EC" id="7.4.2.8" evidence="15"/>
<dbReference type="FunFam" id="3.90.1440.10:FF:000002">
    <property type="entry name" value="Protein translocase subunit SecA"/>
    <property type="match status" value="1"/>
</dbReference>
<evidence type="ECO:0000256" key="15">
    <source>
        <dbReference type="HAMAP-Rule" id="MF_01382"/>
    </source>
</evidence>
<name>A0A2M6WJS1_9BACT</name>
<dbReference type="HAMAP" id="MF_01382">
    <property type="entry name" value="SecA"/>
    <property type="match status" value="1"/>
</dbReference>
<dbReference type="Pfam" id="PF21090">
    <property type="entry name" value="P-loop_SecA"/>
    <property type="match status" value="1"/>
</dbReference>
<dbReference type="InterPro" id="IPR014018">
    <property type="entry name" value="SecA_motor_DEAD"/>
</dbReference>
<dbReference type="InterPro" id="IPR027417">
    <property type="entry name" value="P-loop_NTPase"/>
</dbReference>
<dbReference type="Gene3D" id="3.90.1440.10">
    <property type="entry name" value="SecA, preprotein cross-linking domain"/>
    <property type="match status" value="1"/>
</dbReference>
<feature type="binding site" evidence="15">
    <location>
        <position position="81"/>
    </location>
    <ligand>
        <name>ATP</name>
        <dbReference type="ChEBI" id="CHEBI:30616"/>
    </ligand>
</feature>
<dbReference type="InterPro" id="IPR036266">
    <property type="entry name" value="SecA_Wing/Scaffold_sf"/>
</dbReference>
<gene>
    <name evidence="15" type="primary">secA</name>
    <name evidence="21" type="ORF">COU06_01995</name>
</gene>
<dbReference type="NCBIfam" id="NF009538">
    <property type="entry name" value="PRK12904.1"/>
    <property type="match status" value="1"/>
</dbReference>
<evidence type="ECO:0000313" key="22">
    <source>
        <dbReference type="Proteomes" id="UP000229112"/>
    </source>
</evidence>
<dbReference type="GO" id="GO:0005524">
    <property type="term" value="F:ATP binding"/>
    <property type="evidence" value="ECO:0007669"/>
    <property type="project" value="UniProtKB-UniRule"/>
</dbReference>
<evidence type="ECO:0000256" key="11">
    <source>
        <dbReference type="ARBA" id="ARBA00022927"/>
    </source>
</evidence>
<dbReference type="InterPro" id="IPR020937">
    <property type="entry name" value="SecA_CS"/>
</dbReference>
<evidence type="ECO:0000256" key="2">
    <source>
        <dbReference type="ARBA" id="ARBA00004170"/>
    </source>
</evidence>
<dbReference type="EMBL" id="PFAY01000015">
    <property type="protein sequence ID" value="PIT93058.1"/>
    <property type="molecule type" value="Genomic_DNA"/>
</dbReference>
<feature type="domain" description="Helicase C-terminal" evidence="19">
    <location>
        <begin position="440"/>
        <end position="614"/>
    </location>
</feature>
<keyword evidence="9" id="KW-0862">Zinc</keyword>
<evidence type="ECO:0000256" key="5">
    <source>
        <dbReference type="ARBA" id="ARBA00022475"/>
    </source>
</evidence>
<evidence type="ECO:0000256" key="12">
    <source>
        <dbReference type="ARBA" id="ARBA00022967"/>
    </source>
</evidence>
<dbReference type="CDD" id="cd17928">
    <property type="entry name" value="DEXDc_SecA"/>
    <property type="match status" value="1"/>
</dbReference>
<feature type="domain" description="SecA family profile" evidence="20">
    <location>
        <begin position="1"/>
        <end position="609"/>
    </location>
</feature>
<keyword evidence="14 15" id="KW-0472">Membrane</keyword>
<comment type="similarity">
    <text evidence="3 15 16">Belongs to the SecA family.</text>
</comment>
<feature type="region of interest" description="Disordered" evidence="17">
    <location>
        <begin position="551"/>
        <end position="574"/>
    </location>
</feature>
<evidence type="ECO:0000256" key="16">
    <source>
        <dbReference type="RuleBase" id="RU003874"/>
    </source>
</evidence>
<dbReference type="GO" id="GO:0017038">
    <property type="term" value="P:protein import"/>
    <property type="evidence" value="ECO:0007669"/>
    <property type="project" value="InterPro"/>
</dbReference>
<dbReference type="InterPro" id="IPR011115">
    <property type="entry name" value="SecA_DEAD"/>
</dbReference>
<evidence type="ECO:0000256" key="7">
    <source>
        <dbReference type="ARBA" id="ARBA00022723"/>
    </source>
</evidence>
<keyword evidence="7" id="KW-0479">Metal-binding</keyword>
<keyword evidence="8 15" id="KW-0547">Nucleotide-binding</keyword>
<dbReference type="InterPro" id="IPR014001">
    <property type="entry name" value="Helicase_ATP-bd"/>
</dbReference>
<evidence type="ECO:0000259" key="19">
    <source>
        <dbReference type="PROSITE" id="PS51194"/>
    </source>
</evidence>
<keyword evidence="5 15" id="KW-1003">Cell membrane</keyword>
<organism evidence="21 22">
    <name type="scientific">Candidatus Harrisonbacteria bacterium CG10_big_fil_rev_8_21_14_0_10_38_8</name>
    <dbReference type="NCBI Taxonomy" id="1974582"/>
    <lineage>
        <taxon>Bacteria</taxon>
        <taxon>Candidatus Harrisoniibacteriota</taxon>
    </lineage>
</organism>
<dbReference type="InterPro" id="IPR011130">
    <property type="entry name" value="SecA_preprotein_X-link_dom"/>
</dbReference>
<dbReference type="SMART" id="SM00958">
    <property type="entry name" value="SecA_PP_bind"/>
    <property type="match status" value="1"/>
</dbReference>
<comment type="subunit">
    <text evidence="15">Monomer and homodimer. Part of the essential Sec protein translocation apparatus which comprises SecA, SecYEG and auxiliary proteins SecDF. Other proteins may also be involved.</text>
</comment>
<dbReference type="GO" id="GO:0046872">
    <property type="term" value="F:metal ion binding"/>
    <property type="evidence" value="ECO:0007669"/>
    <property type="project" value="UniProtKB-KW"/>
</dbReference>
<dbReference type="PROSITE" id="PS51192">
    <property type="entry name" value="HELICASE_ATP_BIND_1"/>
    <property type="match status" value="1"/>
</dbReference>
<dbReference type="PANTHER" id="PTHR30612:SF0">
    <property type="entry name" value="CHLOROPLAST PROTEIN-TRANSPORTING ATPASE"/>
    <property type="match status" value="1"/>
</dbReference>
<dbReference type="PRINTS" id="PR00906">
    <property type="entry name" value="SECA"/>
</dbReference>
<dbReference type="SUPFAM" id="SSF81886">
    <property type="entry name" value="Helical scaffold and wing domains of SecA"/>
    <property type="match status" value="1"/>
</dbReference>
<dbReference type="Proteomes" id="UP000229112">
    <property type="component" value="Unassembled WGS sequence"/>
</dbReference>
<keyword evidence="13 15" id="KW-0811">Translocation</keyword>
<comment type="catalytic activity">
    <reaction evidence="15">
        <text>ATP + H2O + cellular proteinSide 1 = ADP + phosphate + cellular proteinSide 2.</text>
        <dbReference type="EC" id="7.4.2.8"/>
    </reaction>
</comment>
<dbReference type="PROSITE" id="PS01312">
    <property type="entry name" value="SECA"/>
    <property type="match status" value="1"/>
</dbReference>
<evidence type="ECO:0000256" key="10">
    <source>
        <dbReference type="ARBA" id="ARBA00022840"/>
    </source>
</evidence>
<dbReference type="InterPro" id="IPR004027">
    <property type="entry name" value="SEC_C_motif"/>
</dbReference>
<dbReference type="GO" id="GO:0043952">
    <property type="term" value="P:protein transport by the Sec complex"/>
    <property type="evidence" value="ECO:0007669"/>
    <property type="project" value="TreeGrafter"/>
</dbReference>
<dbReference type="Pfam" id="PF07517">
    <property type="entry name" value="SecA_DEAD"/>
    <property type="match status" value="1"/>
</dbReference>
<evidence type="ECO:0000313" key="21">
    <source>
        <dbReference type="EMBL" id="PIT93058.1"/>
    </source>
</evidence>
<dbReference type="CDD" id="cd18803">
    <property type="entry name" value="SF2_C_secA"/>
    <property type="match status" value="1"/>
</dbReference>
<evidence type="ECO:0000256" key="13">
    <source>
        <dbReference type="ARBA" id="ARBA00023010"/>
    </source>
</evidence>
<dbReference type="SUPFAM" id="SSF52540">
    <property type="entry name" value="P-loop containing nucleoside triphosphate hydrolases"/>
    <property type="match status" value="2"/>
</dbReference>
<dbReference type="NCBIfam" id="TIGR00963">
    <property type="entry name" value="secA"/>
    <property type="match status" value="1"/>
</dbReference>
<dbReference type="GO" id="GO:0005886">
    <property type="term" value="C:plasma membrane"/>
    <property type="evidence" value="ECO:0007669"/>
    <property type="project" value="UniProtKB-SubCell"/>
</dbReference>
<evidence type="ECO:0000256" key="9">
    <source>
        <dbReference type="ARBA" id="ARBA00022833"/>
    </source>
</evidence>
<dbReference type="PANTHER" id="PTHR30612">
    <property type="entry name" value="SECA INNER MEMBRANE COMPONENT OF SEC PROTEIN SECRETION SYSTEM"/>
    <property type="match status" value="1"/>
</dbReference>
<evidence type="ECO:0000256" key="4">
    <source>
        <dbReference type="ARBA" id="ARBA00022448"/>
    </source>
</evidence>
<dbReference type="FunFam" id="3.40.50.300:FF:000429">
    <property type="entry name" value="Preprotein translocase subunit SecA"/>
    <property type="match status" value="1"/>
</dbReference>
<feature type="compositionally biased region" description="Basic and acidic residues" evidence="17">
    <location>
        <begin position="551"/>
        <end position="562"/>
    </location>
</feature>
<keyword evidence="11 15" id="KW-0653">Protein transport</keyword>
<dbReference type="GO" id="GO:0005829">
    <property type="term" value="C:cytosol"/>
    <property type="evidence" value="ECO:0007669"/>
    <property type="project" value="TreeGrafter"/>
</dbReference>
<evidence type="ECO:0000256" key="1">
    <source>
        <dbReference type="ARBA" id="ARBA00001947"/>
    </source>
</evidence>
<dbReference type="InterPro" id="IPR044722">
    <property type="entry name" value="SecA_SF2_C"/>
</dbReference>
<comment type="cofactor">
    <cofactor evidence="1">
        <name>Zn(2+)</name>
        <dbReference type="ChEBI" id="CHEBI:29105"/>
    </cofactor>
</comment>
<evidence type="ECO:0000256" key="3">
    <source>
        <dbReference type="ARBA" id="ARBA00007650"/>
    </source>
</evidence>
<keyword evidence="10 15" id="KW-0067">ATP-binding</keyword>
<evidence type="ECO:0000256" key="14">
    <source>
        <dbReference type="ARBA" id="ARBA00023136"/>
    </source>
</evidence>
<feature type="domain" description="Helicase ATP-binding" evidence="18">
    <location>
        <begin position="83"/>
        <end position="274"/>
    </location>
</feature>
<protein>
    <recommendedName>
        <fullName evidence="15 16">Protein translocase subunit SecA</fullName>
        <ecNumber evidence="15">7.4.2.8</ecNumber>
    </recommendedName>
</protein>
<dbReference type="Gene3D" id="1.10.3060.10">
    <property type="entry name" value="Helical scaffold and wing domains of SecA"/>
    <property type="match status" value="2"/>
</dbReference>
<dbReference type="InterPro" id="IPR036670">
    <property type="entry name" value="SecA_X-link_sf"/>
</dbReference>
<dbReference type="PROSITE" id="PS51196">
    <property type="entry name" value="SECA_MOTOR_DEAD"/>
    <property type="match status" value="1"/>
</dbReference>
<dbReference type="InterPro" id="IPR001650">
    <property type="entry name" value="Helicase_C-like"/>
</dbReference>
<keyword evidence="6 15" id="KW-0963">Cytoplasm</keyword>
<evidence type="ECO:0000259" key="18">
    <source>
        <dbReference type="PROSITE" id="PS51192"/>
    </source>
</evidence>
<dbReference type="GO" id="GO:0006605">
    <property type="term" value="P:protein targeting"/>
    <property type="evidence" value="ECO:0007669"/>
    <property type="project" value="UniProtKB-UniRule"/>
</dbReference>
<keyword evidence="12 15" id="KW-1278">Translocase</keyword>
<reference evidence="22" key="1">
    <citation type="submission" date="2017-09" db="EMBL/GenBank/DDBJ databases">
        <title>Depth-based differentiation of microbial function through sediment-hosted aquifers and enrichment of novel symbionts in the deep terrestrial subsurface.</title>
        <authorList>
            <person name="Probst A.J."/>
            <person name="Ladd B."/>
            <person name="Jarett J.K."/>
            <person name="Geller-Mcgrath D.E."/>
            <person name="Sieber C.M.K."/>
            <person name="Emerson J.B."/>
            <person name="Anantharaman K."/>
            <person name="Thomas B.C."/>
            <person name="Malmstrom R."/>
            <person name="Stieglmeier M."/>
            <person name="Klingl A."/>
            <person name="Woyke T."/>
            <person name="Ryan C.M."/>
            <person name="Banfield J.F."/>
        </authorList>
    </citation>
    <scope>NUCLEOTIDE SEQUENCE [LARGE SCALE GENOMIC DNA]</scope>
</reference>